<evidence type="ECO:0000313" key="2">
    <source>
        <dbReference type="Proteomes" id="UP000038802"/>
    </source>
</evidence>
<gene>
    <name evidence="1" type="ORF">ERS007703_02166</name>
</gene>
<dbReference type="AlphaFoldDB" id="A0A0U0R988"/>
<evidence type="ECO:0000313" key="1">
    <source>
        <dbReference type="EMBL" id="COV85046.1"/>
    </source>
</evidence>
<sequence length="85" mass="9326">MLLAPRDGFLRDIEAGVASLAVQIAGERQRHPPRAAADVEHRFVRLQPTQVDQIPDEFSTDFLVGAADELSQGFWRQRLGGATVG</sequence>
<dbReference type="EMBL" id="CSAE01000221">
    <property type="protein sequence ID" value="COV85046.1"/>
    <property type="molecule type" value="Genomic_DNA"/>
</dbReference>
<accession>A0A0U0R988</accession>
<reference evidence="2" key="1">
    <citation type="submission" date="2015-03" db="EMBL/GenBank/DDBJ databases">
        <authorList>
            <consortium name="Pathogen Informatics"/>
        </authorList>
    </citation>
    <scope>NUCLEOTIDE SEQUENCE [LARGE SCALE GENOMIC DNA]</scope>
    <source>
        <strain evidence="2">K00500041</strain>
    </source>
</reference>
<proteinExistence type="predicted"/>
<organism evidence="1 2">
    <name type="scientific">Mycobacterium tuberculosis</name>
    <dbReference type="NCBI Taxonomy" id="1773"/>
    <lineage>
        <taxon>Bacteria</taxon>
        <taxon>Bacillati</taxon>
        <taxon>Actinomycetota</taxon>
        <taxon>Actinomycetes</taxon>
        <taxon>Mycobacteriales</taxon>
        <taxon>Mycobacteriaceae</taxon>
        <taxon>Mycobacterium</taxon>
        <taxon>Mycobacterium tuberculosis complex</taxon>
    </lineage>
</organism>
<name>A0A0U0R988_MYCTX</name>
<dbReference type="Proteomes" id="UP000038802">
    <property type="component" value="Unassembled WGS sequence"/>
</dbReference>
<protein>
    <submittedName>
        <fullName evidence="1">Uncharacterized protein</fullName>
    </submittedName>
</protein>